<protein>
    <recommendedName>
        <fullName evidence="3">DUF1385 domain-containing protein</fullName>
    </recommendedName>
</protein>
<evidence type="ECO:0000313" key="2">
    <source>
        <dbReference type="EMBL" id="SVB70258.1"/>
    </source>
</evidence>
<feature type="transmembrane region" description="Helical" evidence="1">
    <location>
        <begin position="205"/>
        <end position="224"/>
    </location>
</feature>
<feature type="transmembrane region" description="Helical" evidence="1">
    <location>
        <begin position="136"/>
        <end position="160"/>
    </location>
</feature>
<dbReference type="InterPro" id="IPR010787">
    <property type="entry name" value="DUF1385"/>
</dbReference>
<feature type="transmembrane region" description="Helical" evidence="1">
    <location>
        <begin position="230"/>
        <end position="251"/>
    </location>
</feature>
<keyword evidence="1" id="KW-0812">Transmembrane</keyword>
<organism evidence="2">
    <name type="scientific">marine metagenome</name>
    <dbReference type="NCBI Taxonomy" id="408172"/>
    <lineage>
        <taxon>unclassified sequences</taxon>
        <taxon>metagenomes</taxon>
        <taxon>ecological metagenomes</taxon>
    </lineage>
</organism>
<gene>
    <name evidence="2" type="ORF">METZ01_LOCUS223112</name>
</gene>
<proteinExistence type="predicted"/>
<dbReference type="PANTHER" id="PTHR42867">
    <property type="entry name" value="MEMBRANE PROTEIN-RELATED"/>
    <property type="match status" value="1"/>
</dbReference>
<evidence type="ECO:0008006" key="3">
    <source>
        <dbReference type="Google" id="ProtNLM"/>
    </source>
</evidence>
<sequence length="316" mass="34560">VSKQKFHYGGQAVIEGIMIRGERHYSLAVRKGDGSIHREAELLDQRFNGRVRRIPFLRGILVLAESLILGFKVLTKSANLAVSSNNEIETEEFSKFAMFVTLAITTVVGITVFFLGPLFAARGMDSLLFSDVESDAWASVISNGTEGIIRLGLLVGYIGLIGMMKDIKRVFAYHGAEHMAIHAYEHNLPLTVENIRKFSTAHPRCGTAFLLTVAVISVIVFGFLGRPDMLTAIFSRVVLIPVIAGISYEFLRLSGTIGDTQLGKLLSSPGLTLQKLTTRKPDDQQIEVAIVAMEKAISADHESDNMIPILGDSQGI</sequence>
<dbReference type="PANTHER" id="PTHR42867:SF1">
    <property type="entry name" value="MEMBRANE PROTEIN-RELATED"/>
    <property type="match status" value="1"/>
</dbReference>
<evidence type="ECO:0000256" key="1">
    <source>
        <dbReference type="SAM" id="Phobius"/>
    </source>
</evidence>
<feature type="transmembrane region" description="Helical" evidence="1">
    <location>
        <begin position="96"/>
        <end position="116"/>
    </location>
</feature>
<feature type="non-terminal residue" evidence="2">
    <location>
        <position position="1"/>
    </location>
</feature>
<dbReference type="AlphaFoldDB" id="A0A382G4S6"/>
<dbReference type="EMBL" id="UINC01053576">
    <property type="protein sequence ID" value="SVB70258.1"/>
    <property type="molecule type" value="Genomic_DNA"/>
</dbReference>
<accession>A0A382G4S6</accession>
<name>A0A382G4S6_9ZZZZ</name>
<keyword evidence="1" id="KW-0472">Membrane</keyword>
<reference evidence="2" key="1">
    <citation type="submission" date="2018-05" db="EMBL/GenBank/DDBJ databases">
        <authorList>
            <person name="Lanie J.A."/>
            <person name="Ng W.-L."/>
            <person name="Kazmierczak K.M."/>
            <person name="Andrzejewski T.M."/>
            <person name="Davidsen T.M."/>
            <person name="Wayne K.J."/>
            <person name="Tettelin H."/>
            <person name="Glass J.I."/>
            <person name="Rusch D."/>
            <person name="Podicherti R."/>
            <person name="Tsui H.-C.T."/>
            <person name="Winkler M.E."/>
        </authorList>
    </citation>
    <scope>NUCLEOTIDE SEQUENCE</scope>
</reference>
<keyword evidence="1" id="KW-1133">Transmembrane helix</keyword>
<dbReference type="Pfam" id="PF07136">
    <property type="entry name" value="DUF1385"/>
    <property type="match status" value="1"/>
</dbReference>